<dbReference type="RefSeq" id="WP_099035937.1">
    <property type="nucleotide sequence ID" value="NZ_BMGJ01000015.1"/>
</dbReference>
<proteinExistence type="predicted"/>
<evidence type="ECO:0000313" key="1">
    <source>
        <dbReference type="EMBL" id="GGD74672.1"/>
    </source>
</evidence>
<dbReference type="EMBL" id="BMGJ01000015">
    <property type="protein sequence ID" value="GGD74672.1"/>
    <property type="molecule type" value="Genomic_DNA"/>
</dbReference>
<comment type="caution">
    <text evidence="1">The sequence shown here is derived from an EMBL/GenBank/DDBJ whole genome shotgun (WGS) entry which is preliminary data.</text>
</comment>
<name>A0ABQ1RQ97_9ALTE</name>
<gene>
    <name evidence="1" type="ORF">GCM10011357_32140</name>
</gene>
<dbReference type="Proteomes" id="UP000614272">
    <property type="component" value="Unassembled WGS sequence"/>
</dbReference>
<reference evidence="2" key="1">
    <citation type="journal article" date="2019" name="Int. J. Syst. Evol. Microbiol.">
        <title>The Global Catalogue of Microorganisms (GCM) 10K type strain sequencing project: providing services to taxonomists for standard genome sequencing and annotation.</title>
        <authorList>
            <consortium name="The Broad Institute Genomics Platform"/>
            <consortium name="The Broad Institute Genome Sequencing Center for Infectious Disease"/>
            <person name="Wu L."/>
            <person name="Ma J."/>
        </authorList>
    </citation>
    <scope>NUCLEOTIDE SEQUENCE [LARGE SCALE GENOMIC DNA]</scope>
    <source>
        <strain evidence="2">CGMCC 1.12923</strain>
    </source>
</reference>
<sequence length="82" mass="9612">MDIKQAIEQQNRAFVKRVNVRLGEPLPKSMLDKQLEQNDPFLVAQLVVKTQKKLNEGESVLHPKTKLTKFDRFILWIKGIRK</sequence>
<protein>
    <submittedName>
        <fullName evidence="1">Uncharacterized protein</fullName>
    </submittedName>
</protein>
<organism evidence="1 2">
    <name type="scientific">Lacimicrobium alkaliphilum</name>
    <dbReference type="NCBI Taxonomy" id="1526571"/>
    <lineage>
        <taxon>Bacteria</taxon>
        <taxon>Pseudomonadati</taxon>
        <taxon>Pseudomonadota</taxon>
        <taxon>Gammaproteobacteria</taxon>
        <taxon>Alteromonadales</taxon>
        <taxon>Alteromonadaceae</taxon>
        <taxon>Lacimicrobium</taxon>
    </lineage>
</organism>
<accession>A0ABQ1RQ97</accession>
<keyword evidence="2" id="KW-1185">Reference proteome</keyword>
<evidence type="ECO:0000313" key="2">
    <source>
        <dbReference type="Proteomes" id="UP000614272"/>
    </source>
</evidence>